<evidence type="ECO:0000313" key="4">
    <source>
        <dbReference type="Proteomes" id="UP000290407"/>
    </source>
</evidence>
<evidence type="ECO:0000256" key="1">
    <source>
        <dbReference type="SAM" id="MobiDB-lite"/>
    </source>
</evidence>
<protein>
    <recommendedName>
        <fullName evidence="5">YtxH domain-containing protein</fullName>
    </recommendedName>
</protein>
<feature type="compositionally biased region" description="Basic and acidic residues" evidence="1">
    <location>
        <begin position="64"/>
        <end position="74"/>
    </location>
</feature>
<feature type="chain" id="PRO_5020789057" description="YtxH domain-containing protein" evidence="2">
    <location>
        <begin position="22"/>
        <end position="110"/>
    </location>
</feature>
<dbReference type="Proteomes" id="UP000290407">
    <property type="component" value="Unassembled WGS sequence"/>
</dbReference>
<dbReference type="EMBL" id="SBLB01000002">
    <property type="protein sequence ID" value="RYC70419.1"/>
    <property type="molecule type" value="Genomic_DNA"/>
</dbReference>
<keyword evidence="2" id="KW-0732">Signal</keyword>
<feature type="compositionally biased region" description="Basic and acidic residues" evidence="1">
    <location>
        <begin position="28"/>
        <end position="52"/>
    </location>
</feature>
<feature type="region of interest" description="Disordered" evidence="1">
    <location>
        <begin position="24"/>
        <end position="110"/>
    </location>
</feature>
<reference evidence="3 4" key="1">
    <citation type="submission" date="2019-01" db="EMBL/GenBank/DDBJ databases">
        <title>Spirosoma flava sp. nov., a propanil-degrading bacterium isolated from herbicide-contaminated soil.</title>
        <authorList>
            <person name="Zhang L."/>
            <person name="Jiang J.-D."/>
        </authorList>
    </citation>
    <scope>NUCLEOTIDE SEQUENCE [LARGE SCALE GENOMIC DNA]</scope>
    <source>
        <strain evidence="3 4">TY50</strain>
    </source>
</reference>
<keyword evidence="4" id="KW-1185">Reference proteome</keyword>
<accession>A0A4Q2UU84</accession>
<comment type="caution">
    <text evidence="3">The sequence shown here is derived from an EMBL/GenBank/DDBJ whole genome shotgun (WGS) entry which is preliminary data.</text>
</comment>
<name>A0A4Q2UU84_9BACT</name>
<gene>
    <name evidence="3" type="ORF">EQG79_11230</name>
</gene>
<evidence type="ECO:0008006" key="5">
    <source>
        <dbReference type="Google" id="ProtNLM"/>
    </source>
</evidence>
<feature type="signal peptide" evidence="2">
    <location>
        <begin position="1"/>
        <end position="21"/>
    </location>
</feature>
<organism evidence="3 4">
    <name type="scientific">Spirosoma sordidisoli</name>
    <dbReference type="NCBI Taxonomy" id="2502893"/>
    <lineage>
        <taxon>Bacteria</taxon>
        <taxon>Pseudomonadati</taxon>
        <taxon>Bacteroidota</taxon>
        <taxon>Cytophagia</taxon>
        <taxon>Cytophagales</taxon>
        <taxon>Cytophagaceae</taxon>
        <taxon>Spirosoma</taxon>
    </lineage>
</organism>
<sequence>MKTNVFSALVLVLLMSAGAYAQDSTGMTRRELRKQERMERKARVKGSMKETGRNLGDAATEVGRGAKETAKDAGDAINRGVDKAGNAIESEADKVKARREAKRAAKRDTL</sequence>
<dbReference type="RefSeq" id="WP_077923427.1">
    <property type="nucleotide sequence ID" value="NZ_SBLB01000002.1"/>
</dbReference>
<proteinExistence type="predicted"/>
<evidence type="ECO:0000313" key="3">
    <source>
        <dbReference type="EMBL" id="RYC70419.1"/>
    </source>
</evidence>
<evidence type="ECO:0000256" key="2">
    <source>
        <dbReference type="SAM" id="SignalP"/>
    </source>
</evidence>
<dbReference type="AlphaFoldDB" id="A0A4Q2UU84"/>